<dbReference type="RefSeq" id="WP_303301527.1">
    <property type="nucleotide sequence ID" value="NZ_BAABDA010000050.1"/>
</dbReference>
<evidence type="ECO:0000313" key="1">
    <source>
        <dbReference type="EMBL" id="MDO5974386.1"/>
    </source>
</evidence>
<gene>
    <name evidence="1" type="ORF">Q4Q40_09340</name>
</gene>
<dbReference type="Gene3D" id="3.40.50.150">
    <property type="entry name" value="Vaccinia Virus protein VP39"/>
    <property type="match status" value="1"/>
</dbReference>
<protein>
    <submittedName>
        <fullName evidence="1">Class I SAM-dependent methyltransferase</fullName>
        <ecNumber evidence="1">2.1.1.-</ecNumber>
    </submittedName>
</protein>
<name>A0ABT8WMK1_9FLAO</name>
<dbReference type="Proteomes" id="UP001176806">
    <property type="component" value="Unassembled WGS sequence"/>
</dbReference>
<sequence length="286" mass="32946">MIKKVTNKLKYLIKTKSTLKELKKNSDNDIRIMGSVIDFIISDNSWTEEEKAALNEVDKLEKKYLKSSETIENVDYGAGSSNSKRSQQNIKEGNITIQKISDIHKIASSNKKWGKLIFKIIRAHKPTNCLELGTSLGVSAAYQILALKLNHNGNLTTIEGSKERAKIANESLKNLQYKDYKVVNGKFYDILPEVLDKNELIDLVFIDGHHDETATQKYFELLYPFLSDKSILIFDDINWSNGMKSVWKNIYKDNRINASFDLYQWGICLVNKDKKKMEENHFNLRI</sequence>
<evidence type="ECO:0000313" key="2">
    <source>
        <dbReference type="Proteomes" id="UP001176806"/>
    </source>
</evidence>
<comment type="caution">
    <text evidence="1">The sequence shown here is derived from an EMBL/GenBank/DDBJ whole genome shotgun (WGS) entry which is preliminary data.</text>
</comment>
<keyword evidence="1" id="KW-0808">Transferase</keyword>
<keyword evidence="1" id="KW-0489">Methyltransferase</keyword>
<dbReference type="GO" id="GO:0008168">
    <property type="term" value="F:methyltransferase activity"/>
    <property type="evidence" value="ECO:0007669"/>
    <property type="project" value="UniProtKB-KW"/>
</dbReference>
<organism evidence="1 2">
    <name type="scientific">Flavivirga jejuensis</name>
    <dbReference type="NCBI Taxonomy" id="870487"/>
    <lineage>
        <taxon>Bacteria</taxon>
        <taxon>Pseudomonadati</taxon>
        <taxon>Bacteroidota</taxon>
        <taxon>Flavobacteriia</taxon>
        <taxon>Flavobacteriales</taxon>
        <taxon>Flavobacteriaceae</taxon>
        <taxon>Flavivirga</taxon>
    </lineage>
</organism>
<dbReference type="EMBL" id="JAUOEL010000003">
    <property type="protein sequence ID" value="MDO5974386.1"/>
    <property type="molecule type" value="Genomic_DNA"/>
</dbReference>
<dbReference type="PANTHER" id="PTHR43836">
    <property type="entry name" value="CATECHOL O-METHYLTRANSFERASE 1-RELATED"/>
    <property type="match status" value="1"/>
</dbReference>
<dbReference type="EC" id="2.1.1.-" evidence="1"/>
<dbReference type="Pfam" id="PF13578">
    <property type="entry name" value="Methyltransf_24"/>
    <property type="match status" value="1"/>
</dbReference>
<keyword evidence="2" id="KW-1185">Reference proteome</keyword>
<dbReference type="InterPro" id="IPR029063">
    <property type="entry name" value="SAM-dependent_MTases_sf"/>
</dbReference>
<proteinExistence type="predicted"/>
<accession>A0ABT8WMK1</accession>
<dbReference type="GO" id="GO:0032259">
    <property type="term" value="P:methylation"/>
    <property type="evidence" value="ECO:0007669"/>
    <property type="project" value="UniProtKB-KW"/>
</dbReference>
<reference evidence="1" key="1">
    <citation type="submission" date="2023-07" db="EMBL/GenBank/DDBJ databases">
        <title>Two novel species in the genus Flavivirga.</title>
        <authorList>
            <person name="Kwon K."/>
        </authorList>
    </citation>
    <scope>NUCLEOTIDE SEQUENCE</scope>
    <source>
        <strain evidence="1">KACC 14158</strain>
    </source>
</reference>
<dbReference type="PANTHER" id="PTHR43836:SF2">
    <property type="entry name" value="CATECHOL O-METHYLTRANSFERASE 1-RELATED"/>
    <property type="match status" value="1"/>
</dbReference>
<dbReference type="SUPFAM" id="SSF53335">
    <property type="entry name" value="S-adenosyl-L-methionine-dependent methyltransferases"/>
    <property type="match status" value="1"/>
</dbReference>